<evidence type="ECO:0000313" key="1">
    <source>
        <dbReference type="EMBL" id="MPC17300.1"/>
    </source>
</evidence>
<keyword evidence="2" id="KW-1185">Reference proteome</keyword>
<sequence length="80" mass="9274">MRLKQGNISKWYIKSSVTYGLNTHLFPSFLGHTCRPDKQVTLVLYRANYHIDVVIVARPDQDGWMIWKKGSVYAWSDSKG</sequence>
<evidence type="ECO:0000313" key="2">
    <source>
        <dbReference type="Proteomes" id="UP000324222"/>
    </source>
</evidence>
<accession>A0A5B7D7M0</accession>
<dbReference type="EMBL" id="VSRR010000576">
    <property type="protein sequence ID" value="MPC17300.1"/>
    <property type="molecule type" value="Genomic_DNA"/>
</dbReference>
<protein>
    <submittedName>
        <fullName evidence="1">Uncharacterized protein</fullName>
    </submittedName>
</protein>
<name>A0A5B7D7M0_PORTR</name>
<dbReference type="Proteomes" id="UP000324222">
    <property type="component" value="Unassembled WGS sequence"/>
</dbReference>
<organism evidence="1 2">
    <name type="scientific">Portunus trituberculatus</name>
    <name type="common">Swimming crab</name>
    <name type="synonym">Neptunus trituberculatus</name>
    <dbReference type="NCBI Taxonomy" id="210409"/>
    <lineage>
        <taxon>Eukaryota</taxon>
        <taxon>Metazoa</taxon>
        <taxon>Ecdysozoa</taxon>
        <taxon>Arthropoda</taxon>
        <taxon>Crustacea</taxon>
        <taxon>Multicrustacea</taxon>
        <taxon>Malacostraca</taxon>
        <taxon>Eumalacostraca</taxon>
        <taxon>Eucarida</taxon>
        <taxon>Decapoda</taxon>
        <taxon>Pleocyemata</taxon>
        <taxon>Brachyura</taxon>
        <taxon>Eubrachyura</taxon>
        <taxon>Portunoidea</taxon>
        <taxon>Portunidae</taxon>
        <taxon>Portuninae</taxon>
        <taxon>Portunus</taxon>
    </lineage>
</organism>
<gene>
    <name evidence="1" type="ORF">E2C01_010151</name>
</gene>
<comment type="caution">
    <text evidence="1">The sequence shown here is derived from an EMBL/GenBank/DDBJ whole genome shotgun (WGS) entry which is preliminary data.</text>
</comment>
<proteinExistence type="predicted"/>
<dbReference type="AlphaFoldDB" id="A0A5B7D7M0"/>
<reference evidence="1 2" key="1">
    <citation type="submission" date="2019-05" db="EMBL/GenBank/DDBJ databases">
        <title>Another draft genome of Portunus trituberculatus and its Hox gene families provides insights of decapod evolution.</title>
        <authorList>
            <person name="Jeong J.-H."/>
            <person name="Song I."/>
            <person name="Kim S."/>
            <person name="Choi T."/>
            <person name="Kim D."/>
            <person name="Ryu S."/>
            <person name="Kim W."/>
        </authorList>
    </citation>
    <scope>NUCLEOTIDE SEQUENCE [LARGE SCALE GENOMIC DNA]</scope>
    <source>
        <tissue evidence="1">Muscle</tissue>
    </source>
</reference>